<gene>
    <name evidence="4" type="ORF">IPA_02510</name>
</gene>
<protein>
    <submittedName>
        <fullName evidence="4">RNA-processing protein</fullName>
    </submittedName>
</protein>
<keyword evidence="1 2" id="KW-0694">RNA-binding</keyword>
<dbReference type="GO" id="GO:0003723">
    <property type="term" value="F:RNA binding"/>
    <property type="evidence" value="ECO:0007669"/>
    <property type="project" value="UniProtKB-UniRule"/>
</dbReference>
<dbReference type="InterPro" id="IPR004087">
    <property type="entry name" value="KH_dom"/>
</dbReference>
<dbReference type="PANTHER" id="PTHR12826:SF13">
    <property type="entry name" value="RNA-BINDING PROTEIN PNO1"/>
    <property type="match status" value="1"/>
</dbReference>
<evidence type="ECO:0000313" key="4">
    <source>
        <dbReference type="EMBL" id="UXD21298.1"/>
    </source>
</evidence>
<dbReference type="SMART" id="SM00322">
    <property type="entry name" value="KH"/>
    <property type="match status" value="2"/>
</dbReference>
<dbReference type="SUPFAM" id="SSF54791">
    <property type="entry name" value="Eukaryotic type KH-domain (KH-domain type I)"/>
    <property type="match status" value="2"/>
</dbReference>
<feature type="domain" description="K Homology" evidence="3">
    <location>
        <begin position="1"/>
        <end position="63"/>
    </location>
</feature>
<dbReference type="InterPro" id="IPR055211">
    <property type="entry name" value="KH_PNO1_2nd"/>
</dbReference>
<dbReference type="Pfam" id="PF22891">
    <property type="entry name" value="KH_PNO1_2nd"/>
    <property type="match status" value="1"/>
</dbReference>
<sequence>MKFYLIIPQERVGALLGKGKRTLKEIMERTKTKIQVEEGGRVVIEPTEETTPIMMMKAREIVRAIGLGFPPEKALSLLSDDMILEVIDVKDYLLDHHDEKTLRRLLGRVIGKGGRAKKNIEEIAGVYLSITKGQIAIIGDYESAEAAKRAIGELLEGKMHATVYRHLETAMRSIKRRGMMSYWEEGSLPF</sequence>
<dbReference type="NCBIfam" id="TIGR03665">
    <property type="entry name" value="arCOG04150"/>
    <property type="match status" value="1"/>
</dbReference>
<dbReference type="PROSITE" id="PS50084">
    <property type="entry name" value="KH_TYPE_1"/>
    <property type="match status" value="2"/>
</dbReference>
<dbReference type="Pfam" id="PF00013">
    <property type="entry name" value="KH_1"/>
    <property type="match status" value="1"/>
</dbReference>
<keyword evidence="5" id="KW-1185">Reference proteome</keyword>
<dbReference type="Gene3D" id="3.30.1370.10">
    <property type="entry name" value="K Homology domain, type 1"/>
    <property type="match status" value="2"/>
</dbReference>
<dbReference type="KEGG" id="ipc:IPA_02510"/>
<dbReference type="AlphaFoldDB" id="A0A977KA77"/>
<reference evidence="4" key="1">
    <citation type="submission" date="2013-11" db="EMBL/GenBank/DDBJ databases">
        <title>Comparative genomics of Ignicoccus.</title>
        <authorList>
            <person name="Podar M."/>
        </authorList>
    </citation>
    <scope>NUCLEOTIDE SEQUENCE</scope>
    <source>
        <strain evidence="4">DSM 13166</strain>
    </source>
</reference>
<evidence type="ECO:0000259" key="3">
    <source>
        <dbReference type="SMART" id="SM00322"/>
    </source>
</evidence>
<dbReference type="InterPro" id="IPR004088">
    <property type="entry name" value="KH_dom_type_1"/>
</dbReference>
<evidence type="ECO:0000256" key="2">
    <source>
        <dbReference type="PROSITE-ProRule" id="PRU00117"/>
    </source>
</evidence>
<dbReference type="PANTHER" id="PTHR12826">
    <property type="entry name" value="RIBONUCLEASE Y"/>
    <property type="match status" value="1"/>
</dbReference>
<dbReference type="NCBIfam" id="NF010328">
    <property type="entry name" value="PRK13763.1-3"/>
    <property type="match status" value="1"/>
</dbReference>
<accession>A0A977KA77</accession>
<feature type="domain" description="K Homology" evidence="3">
    <location>
        <begin position="81"/>
        <end position="156"/>
    </location>
</feature>
<dbReference type="InterPro" id="IPR019964">
    <property type="entry name" value="KH_domain_protein_archaea"/>
</dbReference>
<proteinExistence type="predicted"/>
<evidence type="ECO:0000256" key="1">
    <source>
        <dbReference type="ARBA" id="ARBA00022884"/>
    </source>
</evidence>
<organism evidence="4 5">
    <name type="scientific">Ignicoccus pacificus DSM 13166</name>
    <dbReference type="NCBI Taxonomy" id="940294"/>
    <lineage>
        <taxon>Archaea</taxon>
        <taxon>Thermoproteota</taxon>
        <taxon>Thermoprotei</taxon>
        <taxon>Desulfurococcales</taxon>
        <taxon>Desulfurococcaceae</taxon>
        <taxon>Ignicoccus</taxon>
    </lineage>
</organism>
<dbReference type="EMBL" id="CP006868">
    <property type="protein sequence ID" value="UXD21298.1"/>
    <property type="molecule type" value="Genomic_DNA"/>
</dbReference>
<dbReference type="Proteomes" id="UP001063698">
    <property type="component" value="Chromosome"/>
</dbReference>
<name>A0A977KA77_9CREN</name>
<dbReference type="InterPro" id="IPR036612">
    <property type="entry name" value="KH_dom_type_1_sf"/>
</dbReference>
<evidence type="ECO:0000313" key="5">
    <source>
        <dbReference type="Proteomes" id="UP001063698"/>
    </source>
</evidence>